<evidence type="ECO:0000313" key="3">
    <source>
        <dbReference type="Proteomes" id="UP000719766"/>
    </source>
</evidence>
<dbReference type="GeneID" id="64604670"/>
<evidence type="ECO:0000256" key="1">
    <source>
        <dbReference type="ARBA" id="ARBA00009042"/>
    </source>
</evidence>
<dbReference type="AlphaFoldDB" id="A0A9P7AN49"/>
<evidence type="ECO:0008006" key="4">
    <source>
        <dbReference type="Google" id="ProtNLM"/>
    </source>
</evidence>
<dbReference type="Proteomes" id="UP000719766">
    <property type="component" value="Unassembled WGS sequence"/>
</dbReference>
<comment type="caution">
    <text evidence="2">The sequence shown here is derived from an EMBL/GenBank/DDBJ whole genome shotgun (WGS) entry which is preliminary data.</text>
</comment>
<reference evidence="2" key="1">
    <citation type="journal article" date="2020" name="New Phytol.">
        <title>Comparative genomics reveals dynamic genome evolution in host specialist ectomycorrhizal fungi.</title>
        <authorList>
            <person name="Lofgren L.A."/>
            <person name="Nguyen N.H."/>
            <person name="Vilgalys R."/>
            <person name="Ruytinx J."/>
            <person name="Liao H.L."/>
            <person name="Branco S."/>
            <person name="Kuo A."/>
            <person name="LaButti K."/>
            <person name="Lipzen A."/>
            <person name="Andreopoulos W."/>
            <person name="Pangilinan J."/>
            <person name="Riley R."/>
            <person name="Hundley H."/>
            <person name="Na H."/>
            <person name="Barry K."/>
            <person name="Grigoriev I.V."/>
            <person name="Stajich J.E."/>
            <person name="Kennedy P.G."/>
        </authorList>
    </citation>
    <scope>NUCLEOTIDE SEQUENCE</scope>
    <source>
        <strain evidence="2">S12</strain>
    </source>
</reference>
<proteinExistence type="inferred from homology"/>
<dbReference type="InterPro" id="IPR012475">
    <property type="entry name" value="Fungal_lectin"/>
</dbReference>
<comment type="similarity">
    <text evidence="1">Belongs to the fungal fucose-specific lectin family.</text>
</comment>
<gene>
    <name evidence="2" type="ORF">HD556DRAFT_541636</name>
</gene>
<name>A0A9P7AN49_9AGAM</name>
<evidence type="ECO:0000313" key="2">
    <source>
        <dbReference type="EMBL" id="KAG1792790.1"/>
    </source>
</evidence>
<sequence>MSTSAAVSQSANMSDLLPTHFVGTTMNAVQNDEGKFRVYFQNKDYQIYEMSLNDPKSTVYTLLKLTNSNIPAARINTPIAAVASNDLEEIHVFYITVNSLVQEICHSKPHGWQKGATIGIAVENSTCLYAQDRSSHDTSASHHEAMLRVGFQSVVAPQTITEAYRLKDEWKTRVL</sequence>
<accession>A0A9P7AN49</accession>
<dbReference type="EMBL" id="JABBWE010000034">
    <property type="protein sequence ID" value="KAG1792790.1"/>
    <property type="molecule type" value="Genomic_DNA"/>
</dbReference>
<keyword evidence="3" id="KW-1185">Reference proteome</keyword>
<protein>
    <recommendedName>
        <fullName evidence="4">Fucose-specific lectin</fullName>
    </recommendedName>
</protein>
<organism evidence="2 3">
    <name type="scientific">Suillus plorans</name>
    <dbReference type="NCBI Taxonomy" id="116603"/>
    <lineage>
        <taxon>Eukaryota</taxon>
        <taxon>Fungi</taxon>
        <taxon>Dikarya</taxon>
        <taxon>Basidiomycota</taxon>
        <taxon>Agaricomycotina</taxon>
        <taxon>Agaricomycetes</taxon>
        <taxon>Agaricomycetidae</taxon>
        <taxon>Boletales</taxon>
        <taxon>Suillineae</taxon>
        <taxon>Suillaceae</taxon>
        <taxon>Suillus</taxon>
    </lineage>
</organism>
<dbReference type="Gene3D" id="2.120.10.70">
    <property type="entry name" value="Fucose-specific lectin"/>
    <property type="match status" value="1"/>
</dbReference>
<dbReference type="RefSeq" id="XP_041159359.1">
    <property type="nucleotide sequence ID" value="XM_041310906.1"/>
</dbReference>
<dbReference type="OrthoDB" id="407298at2759"/>
<dbReference type="SUPFAM" id="SSF89372">
    <property type="entry name" value="Fucose-specific lectin"/>
    <property type="match status" value="1"/>
</dbReference>
<dbReference type="Pfam" id="PF07938">
    <property type="entry name" value="Fungal_lectin"/>
    <property type="match status" value="1"/>
</dbReference>